<gene>
    <name evidence="3" type="primary">LOC111592873</name>
</gene>
<dbReference type="KEGG" id="dhe:111592873"/>
<dbReference type="OMA" id="LKIHKYY"/>
<proteinExistence type="predicted"/>
<dbReference type="AlphaFoldDB" id="A0A6J1L7Y9"/>
<evidence type="ECO:0000313" key="2">
    <source>
        <dbReference type="Proteomes" id="UP000504633"/>
    </source>
</evidence>
<dbReference type="GeneID" id="111592873"/>
<protein>
    <submittedName>
        <fullName evidence="3">Uncharacterized protein LOC111592873</fullName>
    </submittedName>
</protein>
<feature type="region of interest" description="Disordered" evidence="1">
    <location>
        <begin position="1"/>
        <end position="20"/>
    </location>
</feature>
<reference evidence="3" key="1">
    <citation type="submission" date="2025-08" db="UniProtKB">
        <authorList>
            <consortium name="RefSeq"/>
        </authorList>
    </citation>
    <scope>IDENTIFICATION</scope>
    <source>
        <strain evidence="3">15085-1641.00</strain>
        <tissue evidence="3">Whole body</tissue>
    </source>
</reference>
<name>A0A6J1L7Y9_DROHY</name>
<organism evidence="2 3">
    <name type="scientific">Drosophila hydei</name>
    <name type="common">Fruit fly</name>
    <dbReference type="NCBI Taxonomy" id="7224"/>
    <lineage>
        <taxon>Eukaryota</taxon>
        <taxon>Metazoa</taxon>
        <taxon>Ecdysozoa</taxon>
        <taxon>Arthropoda</taxon>
        <taxon>Hexapoda</taxon>
        <taxon>Insecta</taxon>
        <taxon>Pterygota</taxon>
        <taxon>Neoptera</taxon>
        <taxon>Endopterygota</taxon>
        <taxon>Diptera</taxon>
        <taxon>Brachycera</taxon>
        <taxon>Muscomorpha</taxon>
        <taxon>Ephydroidea</taxon>
        <taxon>Drosophilidae</taxon>
        <taxon>Drosophila</taxon>
    </lineage>
</organism>
<evidence type="ECO:0000256" key="1">
    <source>
        <dbReference type="SAM" id="MobiDB-lite"/>
    </source>
</evidence>
<accession>A0A6J1L7Y9</accession>
<evidence type="ECO:0000313" key="3">
    <source>
        <dbReference type="RefSeq" id="XP_023161090.2"/>
    </source>
</evidence>
<dbReference type="OrthoDB" id="7840209at2759"/>
<sequence length="323" mass="37745">MENERPIDIGSMNSDGARNKPAKQMLLQQISVSKYGHLVQQSREELHVEQSTGFKDVQHRGILVQKGIVELLDDFEHIGDCGSTGNLGEMVQQTRDAFVEQFCLDPKYAQVKGILIEKGVLQDSSEPEMSSDLECVERELEDYCLSTLKRPVDMPDSIEGMMKYINEFTESLDTKPDQKDWVKFRSCIREVYEYHLNKKSEHENVDDNSDVQVFYRDTDLKKDLTQVELDIVRMMQPLNELIQRSQKLTNSIECIESKINRLDLKVDSFYLRYNENLHKREQSFEEIMTLQRFRERIGQRLTKIETEIHTSKTLLLKGRVQKN</sequence>
<keyword evidence="2" id="KW-1185">Reference proteome</keyword>
<dbReference type="RefSeq" id="XP_023161090.2">
    <property type="nucleotide sequence ID" value="XM_023305322.2"/>
</dbReference>
<dbReference type="Proteomes" id="UP000504633">
    <property type="component" value="Unplaced"/>
</dbReference>